<organism evidence="1 2">
    <name type="scientific">Caballeronia novacaledonica</name>
    <dbReference type="NCBI Taxonomy" id="1544861"/>
    <lineage>
        <taxon>Bacteria</taxon>
        <taxon>Pseudomonadati</taxon>
        <taxon>Pseudomonadota</taxon>
        <taxon>Betaproteobacteria</taxon>
        <taxon>Burkholderiales</taxon>
        <taxon>Burkholderiaceae</taxon>
        <taxon>Caballeronia</taxon>
    </lineage>
</organism>
<gene>
    <name evidence="1" type="ORF">CBA19CS22_36825</name>
</gene>
<sequence length="229" mass="26027">MAELIDNCPRCNAAHVTFDLKGSKWISEKYNWQQWFEAYCVCRRCHRGTIFILALTNAGDKKIGRNDLAYDGALNDLFKVEGYVSYRDADIEPPPEHLPENIEAAFREGATCMSVKCFNAAGTMFRLCLDFATKALMPAEDVDGLNKQIRRSLGLRLNWLFDTKRLPEVLRDLSSCVKDDGNDGAHDGTLDEVAALDLQDFTRMLLERLYTEQARLEEAKARRAARHKS</sequence>
<accession>A0ACB5R4F3</accession>
<comment type="caution">
    <text evidence="1">The sequence shown here is derived from an EMBL/GenBank/DDBJ whole genome shotgun (WGS) entry which is preliminary data.</text>
</comment>
<keyword evidence="2" id="KW-1185">Reference proteome</keyword>
<name>A0ACB5R4F3_9BURK</name>
<reference evidence="1" key="1">
    <citation type="submission" date="2021-09" db="EMBL/GenBank/DDBJ databases">
        <title>Isolation and characterization of 3-chlorobenzoate degrading bacteria from soils in Shizuoka.</title>
        <authorList>
            <person name="Ifat A."/>
            <person name="Ogawa N."/>
            <person name="Kimbara K."/>
            <person name="Moriuchi R."/>
            <person name="Dohra H."/>
            <person name="Shintani M."/>
        </authorList>
    </citation>
    <scope>NUCLEOTIDE SEQUENCE</scope>
    <source>
        <strain evidence="1">19CS2-2</strain>
    </source>
</reference>
<protein>
    <submittedName>
        <fullName evidence="1">DUF4145 domain-containing protein</fullName>
    </submittedName>
</protein>
<evidence type="ECO:0000313" key="2">
    <source>
        <dbReference type="Proteomes" id="UP001055013"/>
    </source>
</evidence>
<dbReference type="Proteomes" id="UP001055013">
    <property type="component" value="Unassembled WGS sequence"/>
</dbReference>
<evidence type="ECO:0000313" key="1">
    <source>
        <dbReference type="EMBL" id="GJH22229.1"/>
    </source>
</evidence>
<proteinExistence type="predicted"/>
<dbReference type="EMBL" id="BPUR01000037">
    <property type="protein sequence ID" value="GJH22229.1"/>
    <property type="molecule type" value="Genomic_DNA"/>
</dbReference>